<dbReference type="RefSeq" id="WP_066658936.1">
    <property type="nucleotide sequence ID" value="NZ_CBCSCL010000009.1"/>
</dbReference>
<dbReference type="EMBL" id="CP016172">
    <property type="protein sequence ID" value="ANN78124.1"/>
    <property type="molecule type" value="Genomic_DNA"/>
</dbReference>
<feature type="signal peptide" evidence="1">
    <location>
        <begin position="1"/>
        <end position="26"/>
    </location>
</feature>
<reference evidence="2 3" key="1">
    <citation type="submission" date="2016-06" db="EMBL/GenBank/DDBJ databases">
        <title>Complete genome sequences of Bordetella bronchialis and Bordetella flabilis.</title>
        <authorList>
            <person name="LiPuma J.J."/>
            <person name="Spilker T."/>
        </authorList>
    </citation>
    <scope>NUCLEOTIDE SEQUENCE [LARGE SCALE GENOMIC DNA]</scope>
    <source>
        <strain evidence="2 3">AU10664</strain>
    </source>
</reference>
<protein>
    <recommendedName>
        <fullName evidence="4">Virulence factor</fullName>
    </recommendedName>
</protein>
<feature type="chain" id="PRO_5008259025" description="Virulence factor" evidence="1">
    <location>
        <begin position="27"/>
        <end position="98"/>
    </location>
</feature>
<name>A0A193GFQ5_9BORD</name>
<accession>A0A193GFQ5</accession>
<gene>
    <name evidence="2" type="ORF">BAU07_14390</name>
</gene>
<dbReference type="AlphaFoldDB" id="A0A193GFQ5"/>
<dbReference type="Proteomes" id="UP000091926">
    <property type="component" value="Chromosome"/>
</dbReference>
<sequence>MKRLILAGLAGLAGLAALGAGTTADAQVSINLGIGVPLYTEPPPVVYQPRPVYVAPPPVIYRGGGYWGHDRRPPVVVVHHDDHHDHHDHHGHHDDYHH</sequence>
<organism evidence="2 3">
    <name type="scientific">Bordetella flabilis</name>
    <dbReference type="NCBI Taxonomy" id="463014"/>
    <lineage>
        <taxon>Bacteria</taxon>
        <taxon>Pseudomonadati</taxon>
        <taxon>Pseudomonadota</taxon>
        <taxon>Betaproteobacteria</taxon>
        <taxon>Burkholderiales</taxon>
        <taxon>Alcaligenaceae</taxon>
        <taxon>Bordetella</taxon>
    </lineage>
</organism>
<keyword evidence="1" id="KW-0732">Signal</keyword>
<evidence type="ECO:0008006" key="4">
    <source>
        <dbReference type="Google" id="ProtNLM"/>
    </source>
</evidence>
<evidence type="ECO:0000313" key="2">
    <source>
        <dbReference type="EMBL" id="ANN78124.1"/>
    </source>
</evidence>
<evidence type="ECO:0000256" key="1">
    <source>
        <dbReference type="SAM" id="SignalP"/>
    </source>
</evidence>
<keyword evidence="3" id="KW-1185">Reference proteome</keyword>
<proteinExistence type="predicted"/>
<evidence type="ECO:0000313" key="3">
    <source>
        <dbReference type="Proteomes" id="UP000091926"/>
    </source>
</evidence>
<dbReference type="KEGG" id="bfz:BAU07_14390"/>